<dbReference type="PANTHER" id="PTHR22916">
    <property type="entry name" value="GLYCOSYLTRANSFERASE"/>
    <property type="match status" value="1"/>
</dbReference>
<proteinExistence type="predicted"/>
<evidence type="ECO:0000256" key="1">
    <source>
        <dbReference type="SAM" id="MobiDB-lite"/>
    </source>
</evidence>
<feature type="region of interest" description="Disordered" evidence="1">
    <location>
        <begin position="1"/>
        <end position="38"/>
    </location>
</feature>
<dbReference type="PANTHER" id="PTHR22916:SF65">
    <property type="entry name" value="SLR1065 PROTEIN"/>
    <property type="match status" value="1"/>
</dbReference>
<name>A0A8K1ZYI8_9CYAN</name>
<protein>
    <submittedName>
        <fullName evidence="3">Glycosyltransferase</fullName>
    </submittedName>
</protein>
<gene>
    <name evidence="3" type="ORF">GS597_14255</name>
</gene>
<dbReference type="CDD" id="cd06433">
    <property type="entry name" value="GT_2_WfgS_like"/>
    <property type="match status" value="1"/>
</dbReference>
<dbReference type="Gene3D" id="3.90.550.10">
    <property type="entry name" value="Spore Coat Polysaccharide Biosynthesis Protein SpsA, Chain A"/>
    <property type="match status" value="1"/>
</dbReference>
<keyword evidence="4" id="KW-1185">Reference proteome</keyword>
<feature type="domain" description="Glycosyltransferase 2-like" evidence="2">
    <location>
        <begin position="46"/>
        <end position="145"/>
    </location>
</feature>
<dbReference type="InterPro" id="IPR001173">
    <property type="entry name" value="Glyco_trans_2-like"/>
</dbReference>
<accession>A0A8K1ZYI8</accession>
<dbReference type="AlphaFoldDB" id="A0A8K1ZYI8"/>
<evidence type="ECO:0000313" key="3">
    <source>
        <dbReference type="EMBL" id="NCJ07650.1"/>
    </source>
</evidence>
<reference evidence="3" key="1">
    <citation type="submission" date="2019-12" db="EMBL/GenBank/DDBJ databases">
        <title>High-Quality draft genome sequences of three cyanobacteria isolated from the limestone walls of the Old Cathedral of Coimbra.</title>
        <authorList>
            <person name="Tiago I."/>
            <person name="Soares F."/>
            <person name="Portugal A."/>
        </authorList>
    </citation>
    <scope>NUCLEOTIDE SEQUENCE [LARGE SCALE GENOMIC DNA]</scope>
    <source>
        <strain evidence="3">C</strain>
    </source>
</reference>
<dbReference type="Proteomes" id="UP000607397">
    <property type="component" value="Unassembled WGS sequence"/>
</dbReference>
<evidence type="ECO:0000313" key="4">
    <source>
        <dbReference type="Proteomes" id="UP000607397"/>
    </source>
</evidence>
<dbReference type="Pfam" id="PF00535">
    <property type="entry name" value="Glycos_transf_2"/>
    <property type="match status" value="1"/>
</dbReference>
<dbReference type="RefSeq" id="WP_161826129.1">
    <property type="nucleotide sequence ID" value="NZ_WVIC01000030.1"/>
</dbReference>
<dbReference type="InterPro" id="IPR029044">
    <property type="entry name" value="Nucleotide-diphossugar_trans"/>
</dbReference>
<dbReference type="EMBL" id="WVIC01000030">
    <property type="protein sequence ID" value="NCJ07650.1"/>
    <property type="molecule type" value="Genomic_DNA"/>
</dbReference>
<dbReference type="SUPFAM" id="SSF53448">
    <property type="entry name" value="Nucleotide-diphospho-sugar transferases"/>
    <property type="match status" value="1"/>
</dbReference>
<sequence length="331" mass="37725">MPQIAKPLTLDDLPAPSSGEVGWPWTEQSEPVNDRMPDGSEYPRISIVTPSYNQGQFIEETIRSVLLQGYPNLEYIIIDGGSTDETLEIIKKYEPWLAYWESKPDSGPASAINKGIQKCTGEWFNWLNSDDLLLPKSLLTLVDIAKIVPTANWISGGRLDLTKDGQPAGFSIPWLTDPMMIAFDRVYLPQDATFMRLEFLREASIELSESLQNVFDRLFHFQLSKIETPLLTNVMFSMMRWHKAQRTANKNLRSQESLNYLEPYLQPDSLLKKLVFRLAKTRYDSTIRALIAFCLTLGFPASAKKWTCCCYVPVDYEFVVAPAHKWILSGK</sequence>
<organism evidence="3 4">
    <name type="scientific">Petrachloros mirabilis ULC683</name>
    <dbReference type="NCBI Taxonomy" id="2781853"/>
    <lineage>
        <taxon>Bacteria</taxon>
        <taxon>Bacillati</taxon>
        <taxon>Cyanobacteriota</taxon>
        <taxon>Cyanophyceae</taxon>
        <taxon>Synechococcales</taxon>
        <taxon>Petrachlorosaceae</taxon>
        <taxon>Petrachloros</taxon>
        <taxon>Petrachloros mirabilis</taxon>
    </lineage>
</organism>
<comment type="caution">
    <text evidence="3">The sequence shown here is derived from an EMBL/GenBank/DDBJ whole genome shotgun (WGS) entry which is preliminary data.</text>
</comment>
<evidence type="ECO:0000259" key="2">
    <source>
        <dbReference type="Pfam" id="PF00535"/>
    </source>
</evidence>